<evidence type="ECO:0000313" key="2">
    <source>
        <dbReference type="EMBL" id="THU91926.1"/>
    </source>
</evidence>
<feature type="compositionally biased region" description="Polar residues" evidence="1">
    <location>
        <begin position="145"/>
        <end position="174"/>
    </location>
</feature>
<evidence type="ECO:0000313" key="3">
    <source>
        <dbReference type="Proteomes" id="UP000297245"/>
    </source>
</evidence>
<gene>
    <name evidence="2" type="ORF">K435DRAFT_800850</name>
</gene>
<name>A0A4S8LR63_DENBC</name>
<feature type="region of interest" description="Disordered" evidence="1">
    <location>
        <begin position="53"/>
        <end position="174"/>
    </location>
</feature>
<dbReference type="AlphaFoldDB" id="A0A4S8LR63"/>
<feature type="region of interest" description="Disordered" evidence="1">
    <location>
        <begin position="306"/>
        <end position="336"/>
    </location>
</feature>
<evidence type="ECO:0000256" key="1">
    <source>
        <dbReference type="SAM" id="MobiDB-lite"/>
    </source>
</evidence>
<organism evidence="2 3">
    <name type="scientific">Dendrothele bispora (strain CBS 962.96)</name>
    <dbReference type="NCBI Taxonomy" id="1314807"/>
    <lineage>
        <taxon>Eukaryota</taxon>
        <taxon>Fungi</taxon>
        <taxon>Dikarya</taxon>
        <taxon>Basidiomycota</taxon>
        <taxon>Agaricomycotina</taxon>
        <taxon>Agaricomycetes</taxon>
        <taxon>Agaricomycetidae</taxon>
        <taxon>Agaricales</taxon>
        <taxon>Agaricales incertae sedis</taxon>
        <taxon>Dendrothele</taxon>
    </lineage>
</organism>
<dbReference type="Proteomes" id="UP000297245">
    <property type="component" value="Unassembled WGS sequence"/>
</dbReference>
<feature type="compositionally biased region" description="Polar residues" evidence="1">
    <location>
        <begin position="95"/>
        <end position="107"/>
    </location>
</feature>
<dbReference type="EMBL" id="ML179293">
    <property type="protein sequence ID" value="THU91926.1"/>
    <property type="molecule type" value="Genomic_DNA"/>
</dbReference>
<accession>A0A4S8LR63</accession>
<feature type="compositionally biased region" description="Low complexity" evidence="1">
    <location>
        <begin position="68"/>
        <end position="79"/>
    </location>
</feature>
<sequence>MTTTAWPSKLWASTKVVVAASIETLILGGKWYDTEISDGPTGKPIFPVEVYVGHDDDDTESSMPSGPPTSYSSAFSSSPEYNPTDRFSGLRGDSVVTSRSQSAQVSTPAMGESGMNNDSVRSTLPSTSQMGARNEDTGASMPSGPRTSYPSTSSLSPEYNSFSSSRGDSVATSQSAQLNTAAMGGSGVNNDSVHSTLPSGSQMVAVTGARDARYPPAGVVSLDSAEQDVATIPPGETQPVSAHGTGEVFSDTELATFVSLVHMPSLMQMVTKDPLPFPHDFDAESDYDNLMRNTFFPGAPLHGLDMGPLTSAPSNPHVQRAAASSPDLGTGDGYYADAGTTVSPLQNLSPNNSDGNMTGSLIGESYVAAVASSSGGREERDEEDDNGEGSQKKRRKIREKKTEVKPKEKKPEQPYQQRFRASNMELSPPEKKSSGKRRA</sequence>
<proteinExistence type="predicted"/>
<reference evidence="2 3" key="1">
    <citation type="journal article" date="2019" name="Nat. Ecol. Evol.">
        <title>Megaphylogeny resolves global patterns of mushroom evolution.</title>
        <authorList>
            <person name="Varga T."/>
            <person name="Krizsan K."/>
            <person name="Foldi C."/>
            <person name="Dima B."/>
            <person name="Sanchez-Garcia M."/>
            <person name="Sanchez-Ramirez S."/>
            <person name="Szollosi G.J."/>
            <person name="Szarkandi J.G."/>
            <person name="Papp V."/>
            <person name="Albert L."/>
            <person name="Andreopoulos W."/>
            <person name="Angelini C."/>
            <person name="Antonin V."/>
            <person name="Barry K.W."/>
            <person name="Bougher N.L."/>
            <person name="Buchanan P."/>
            <person name="Buyck B."/>
            <person name="Bense V."/>
            <person name="Catcheside P."/>
            <person name="Chovatia M."/>
            <person name="Cooper J."/>
            <person name="Damon W."/>
            <person name="Desjardin D."/>
            <person name="Finy P."/>
            <person name="Geml J."/>
            <person name="Haridas S."/>
            <person name="Hughes K."/>
            <person name="Justo A."/>
            <person name="Karasinski D."/>
            <person name="Kautmanova I."/>
            <person name="Kiss B."/>
            <person name="Kocsube S."/>
            <person name="Kotiranta H."/>
            <person name="LaButti K.M."/>
            <person name="Lechner B.E."/>
            <person name="Liimatainen K."/>
            <person name="Lipzen A."/>
            <person name="Lukacs Z."/>
            <person name="Mihaltcheva S."/>
            <person name="Morgado L.N."/>
            <person name="Niskanen T."/>
            <person name="Noordeloos M.E."/>
            <person name="Ohm R.A."/>
            <person name="Ortiz-Santana B."/>
            <person name="Ovrebo C."/>
            <person name="Racz N."/>
            <person name="Riley R."/>
            <person name="Savchenko A."/>
            <person name="Shiryaev A."/>
            <person name="Soop K."/>
            <person name="Spirin V."/>
            <person name="Szebenyi C."/>
            <person name="Tomsovsky M."/>
            <person name="Tulloss R.E."/>
            <person name="Uehling J."/>
            <person name="Grigoriev I.V."/>
            <person name="Vagvolgyi C."/>
            <person name="Papp T."/>
            <person name="Martin F.M."/>
            <person name="Miettinen O."/>
            <person name="Hibbett D.S."/>
            <person name="Nagy L.G."/>
        </authorList>
    </citation>
    <scope>NUCLEOTIDE SEQUENCE [LARGE SCALE GENOMIC DNA]</scope>
    <source>
        <strain evidence="2 3">CBS 962.96</strain>
    </source>
</reference>
<feature type="compositionally biased region" description="Polar residues" evidence="1">
    <location>
        <begin position="114"/>
        <end position="131"/>
    </location>
</feature>
<protein>
    <submittedName>
        <fullName evidence="2">Uncharacterized protein</fullName>
    </submittedName>
</protein>
<feature type="region of interest" description="Disordered" evidence="1">
    <location>
        <begin position="369"/>
        <end position="439"/>
    </location>
</feature>
<keyword evidence="3" id="KW-1185">Reference proteome</keyword>
<feature type="compositionally biased region" description="Basic and acidic residues" evidence="1">
    <location>
        <begin position="400"/>
        <end position="412"/>
    </location>
</feature>